<dbReference type="CDD" id="cd14066">
    <property type="entry name" value="STKc_IRAK"/>
    <property type="match status" value="1"/>
</dbReference>
<feature type="binding site" evidence="13">
    <location>
        <position position="357"/>
    </location>
    <ligand>
        <name>ATP</name>
        <dbReference type="ChEBI" id="CHEBI:30616"/>
    </ligand>
</feature>
<dbReference type="PROSITE" id="PS50011">
    <property type="entry name" value="PROTEIN_KINASE_DOM"/>
    <property type="match status" value="1"/>
</dbReference>
<evidence type="ECO:0000256" key="4">
    <source>
        <dbReference type="ARBA" id="ARBA00022679"/>
    </source>
</evidence>
<dbReference type="PANTHER" id="PTHR27007">
    <property type="match status" value="1"/>
</dbReference>
<proteinExistence type="inferred from homology"/>
<dbReference type="PROSITE" id="PS00108">
    <property type="entry name" value="PROTEIN_KINASE_ST"/>
    <property type="match status" value="1"/>
</dbReference>
<dbReference type="AlphaFoldDB" id="A0A0E0EFR6"/>
<evidence type="ECO:0000256" key="11">
    <source>
        <dbReference type="ARBA" id="ARBA00022989"/>
    </source>
</evidence>
<evidence type="ECO:0000256" key="12">
    <source>
        <dbReference type="ARBA" id="ARBA00023136"/>
    </source>
</evidence>
<evidence type="ECO:0000313" key="19">
    <source>
        <dbReference type="Proteomes" id="UP000008021"/>
    </source>
</evidence>
<dbReference type="InterPro" id="IPR011009">
    <property type="entry name" value="Kinase-like_dom_sf"/>
</dbReference>
<evidence type="ECO:0000259" key="17">
    <source>
        <dbReference type="PROSITE" id="PS50011"/>
    </source>
</evidence>
<evidence type="ECO:0000256" key="10">
    <source>
        <dbReference type="ARBA" id="ARBA00022840"/>
    </source>
</evidence>
<evidence type="ECO:0000256" key="5">
    <source>
        <dbReference type="ARBA" id="ARBA00022692"/>
    </source>
</evidence>
<keyword evidence="4" id="KW-0808">Transferase</keyword>
<keyword evidence="19" id="KW-1185">Reference proteome</keyword>
<dbReference type="GO" id="GO:0030246">
    <property type="term" value="F:carbohydrate binding"/>
    <property type="evidence" value="ECO:0007669"/>
    <property type="project" value="UniProtKB-KW"/>
</dbReference>
<keyword evidence="11 15" id="KW-1133">Transmembrane helix</keyword>
<reference evidence="18" key="1">
    <citation type="submission" date="2015-04" db="UniProtKB">
        <authorList>
            <consortium name="EnsemblPlants"/>
        </authorList>
    </citation>
    <scope>IDENTIFICATION</scope>
</reference>
<dbReference type="InterPro" id="IPR001220">
    <property type="entry name" value="Legume_lectin_dom"/>
</dbReference>
<evidence type="ECO:0000256" key="15">
    <source>
        <dbReference type="SAM" id="Phobius"/>
    </source>
</evidence>
<evidence type="ECO:0000256" key="13">
    <source>
        <dbReference type="PROSITE-ProRule" id="PRU10141"/>
    </source>
</evidence>
<dbReference type="EnsemblPlants" id="OMERI07G21920.1">
    <property type="protein sequence ID" value="OMERI07G21920.1"/>
    <property type="gene ID" value="OMERI07G21920"/>
</dbReference>
<dbReference type="Gene3D" id="1.10.510.10">
    <property type="entry name" value="Transferase(Phosphotransferase) domain 1"/>
    <property type="match status" value="1"/>
</dbReference>
<dbReference type="eggNOG" id="ENOG502QT3J">
    <property type="taxonomic scope" value="Eukaryota"/>
</dbReference>
<sequence>MASPPPRTPLLVAAVLLLLLLPQATPIATASPVSFSFPSFSLRNLTLLGGASLRATSVSLPPPSSRALFPLPLPFPRNASFSTSFVFASPAAARPASSLSFLLLPDLLAECLAAKNRSLPLELTFDASRNLVSASSAGVDVDGNSTAAVDLRNGNEVGSWVVYDASLARLEVFVSHASLRPPTPALAADADSIAARFAEFMFVGFEVTSSSGNGSSDGGFLIQSWTFQTSGMPAVDPASRSSHNVSDSVDSAPALDGLAGHKDGRRRKLALGLGIPLPIVFLGAVTVFVVMSLKKWGSGFKKGLGAKAAVGKPRQYTYQHLFSATKGFDPSLVVGSGGFGTVYKAVCPCSGVTYAVKRSKQSRDSYNEFNSELTIIADLKHPNLVQLQGWCAEKDELLLVYEFMSNGSLDMALHPCSEAECHVPLSWAQRYNVAVGIACAVAYLHEEHDKQVIHRDIKCSNILLDSHFNPRLGDFGLARLKDPNTSPRSTLAAGTVGYLAPEYLQMGKATEKSDVYSYGVVLLEICTGRRPIESAAPDSMNMVNVVDWVWNLHSRGKVLDAVDPTLNGEYDAGQMMRFLLVGLSCVNPFSEERPVMRTVLDMLEGNSGLLSVPRKKPLLVFVPNAPIDLEGIVSECNQSTVSIYENTDQKAPSPVLYWTGSGNAFGRGNLPGAPALWRRGGCKRRGGGVLGGNDACGYFFDVERHPDGGFVPNSKEEASGSVPDSELPIDDSFASGGVPDSELPSDGDYVPDSKDEASGGVPNSELPPSGSFVPYFKDEASGGVPDPRRTMTSSPNWTISRTKGLYDNLEDQHMDGIEELVEVEEAVVLQDDADAVADDEDVDEFAKTRESMLRLLVPMNSAKMIVGVVDRLTR</sequence>
<dbReference type="FunFam" id="1.10.510.10:FF:000772">
    <property type="entry name" value="Predicted protein"/>
    <property type="match status" value="1"/>
</dbReference>
<keyword evidence="6 16" id="KW-0732">Signal</keyword>
<evidence type="ECO:0000256" key="16">
    <source>
        <dbReference type="SAM" id="SignalP"/>
    </source>
</evidence>
<dbReference type="FunFam" id="3.30.200.20:FF:000779">
    <property type="entry name" value="Os09g0251100 protein"/>
    <property type="match status" value="1"/>
</dbReference>
<keyword evidence="10 13" id="KW-0067">ATP-binding</keyword>
<keyword evidence="8 13" id="KW-0547">Nucleotide-binding</keyword>
<keyword evidence="9" id="KW-0418">Kinase</keyword>
<keyword evidence="5 15" id="KW-0812">Transmembrane</keyword>
<dbReference type="Pfam" id="PF00069">
    <property type="entry name" value="Pkinase"/>
    <property type="match status" value="1"/>
</dbReference>
<feature type="region of interest" description="Disordered" evidence="14">
    <location>
        <begin position="709"/>
        <end position="796"/>
    </location>
</feature>
<accession>A0A0E0EFR6</accession>
<protein>
    <recommendedName>
        <fullName evidence="17">Protein kinase domain-containing protein</fullName>
    </recommendedName>
</protein>
<dbReference type="InterPro" id="IPR000719">
    <property type="entry name" value="Prot_kinase_dom"/>
</dbReference>
<dbReference type="GO" id="GO:0004672">
    <property type="term" value="F:protein kinase activity"/>
    <property type="evidence" value="ECO:0007669"/>
    <property type="project" value="InterPro"/>
</dbReference>
<dbReference type="SUPFAM" id="SSF49899">
    <property type="entry name" value="Concanavalin A-like lectins/glucanases"/>
    <property type="match status" value="1"/>
</dbReference>
<dbReference type="Proteomes" id="UP000008021">
    <property type="component" value="Chromosome 7"/>
</dbReference>
<reference evidence="18" key="2">
    <citation type="submission" date="2018-05" db="EMBL/GenBank/DDBJ databases">
        <title>OmerRS3 (Oryza meridionalis Reference Sequence Version 3).</title>
        <authorList>
            <person name="Zhang J."/>
            <person name="Kudrna D."/>
            <person name="Lee S."/>
            <person name="Talag J."/>
            <person name="Welchert J."/>
            <person name="Wing R.A."/>
        </authorList>
    </citation>
    <scope>NUCLEOTIDE SEQUENCE [LARGE SCALE GENOMIC DNA]</scope>
    <source>
        <strain evidence="18">cv. OR44</strain>
    </source>
</reference>
<comment type="similarity">
    <text evidence="3">In the C-terminal section; belongs to the protein kinase superfamily. Ser/Thr protein kinase family.</text>
</comment>
<dbReference type="FunFam" id="2.60.120.200:FF:000279">
    <property type="entry name" value="Os09g0251100 protein"/>
    <property type="match status" value="1"/>
</dbReference>
<feature type="signal peptide" evidence="16">
    <location>
        <begin position="1"/>
        <end position="30"/>
    </location>
</feature>
<dbReference type="Gramene" id="OMERI07G21920.1">
    <property type="protein sequence ID" value="OMERI07G21920.1"/>
    <property type="gene ID" value="OMERI07G21920"/>
</dbReference>
<evidence type="ECO:0000256" key="1">
    <source>
        <dbReference type="ARBA" id="ARBA00004479"/>
    </source>
</evidence>
<keyword evidence="7" id="KW-0430">Lectin</keyword>
<dbReference type="InterPro" id="IPR017441">
    <property type="entry name" value="Protein_kinase_ATP_BS"/>
</dbReference>
<evidence type="ECO:0000256" key="3">
    <source>
        <dbReference type="ARBA" id="ARBA00010217"/>
    </source>
</evidence>
<dbReference type="Pfam" id="PF00139">
    <property type="entry name" value="Lectin_legB"/>
    <property type="match status" value="1"/>
</dbReference>
<dbReference type="Gene3D" id="3.30.200.20">
    <property type="entry name" value="Phosphorylase Kinase, domain 1"/>
    <property type="match status" value="1"/>
</dbReference>
<dbReference type="GO" id="GO:0005524">
    <property type="term" value="F:ATP binding"/>
    <property type="evidence" value="ECO:0007669"/>
    <property type="project" value="UniProtKB-UniRule"/>
</dbReference>
<dbReference type="Gene3D" id="2.60.120.200">
    <property type="match status" value="1"/>
</dbReference>
<evidence type="ECO:0000256" key="9">
    <source>
        <dbReference type="ARBA" id="ARBA00022777"/>
    </source>
</evidence>
<keyword evidence="12 15" id="KW-0472">Membrane</keyword>
<dbReference type="STRING" id="40149.A0A0E0EFR6"/>
<organism evidence="18">
    <name type="scientific">Oryza meridionalis</name>
    <dbReference type="NCBI Taxonomy" id="40149"/>
    <lineage>
        <taxon>Eukaryota</taxon>
        <taxon>Viridiplantae</taxon>
        <taxon>Streptophyta</taxon>
        <taxon>Embryophyta</taxon>
        <taxon>Tracheophyta</taxon>
        <taxon>Spermatophyta</taxon>
        <taxon>Magnoliopsida</taxon>
        <taxon>Liliopsida</taxon>
        <taxon>Poales</taxon>
        <taxon>Poaceae</taxon>
        <taxon>BOP clade</taxon>
        <taxon>Oryzoideae</taxon>
        <taxon>Oryzeae</taxon>
        <taxon>Oryzinae</taxon>
        <taxon>Oryza</taxon>
    </lineage>
</organism>
<feature type="domain" description="Protein kinase" evidence="17">
    <location>
        <begin position="328"/>
        <end position="609"/>
    </location>
</feature>
<name>A0A0E0EFR6_9ORYZ</name>
<dbReference type="InterPro" id="IPR013320">
    <property type="entry name" value="ConA-like_dom_sf"/>
</dbReference>
<dbReference type="SUPFAM" id="SSF56112">
    <property type="entry name" value="Protein kinase-like (PK-like)"/>
    <property type="match status" value="1"/>
</dbReference>
<evidence type="ECO:0000256" key="7">
    <source>
        <dbReference type="ARBA" id="ARBA00022734"/>
    </source>
</evidence>
<dbReference type="HOGENOM" id="CLU_000288_62_6_1"/>
<evidence type="ECO:0000256" key="14">
    <source>
        <dbReference type="SAM" id="MobiDB-lite"/>
    </source>
</evidence>
<dbReference type="GO" id="GO:0016020">
    <property type="term" value="C:membrane"/>
    <property type="evidence" value="ECO:0007669"/>
    <property type="project" value="UniProtKB-SubCell"/>
</dbReference>
<comment type="subcellular location">
    <subcellularLocation>
        <location evidence="1">Membrane</location>
        <topology evidence="1">Single-pass type I membrane protein</topology>
    </subcellularLocation>
</comment>
<evidence type="ECO:0000256" key="8">
    <source>
        <dbReference type="ARBA" id="ARBA00022741"/>
    </source>
</evidence>
<dbReference type="SMART" id="SM00220">
    <property type="entry name" value="S_TKc"/>
    <property type="match status" value="1"/>
</dbReference>
<feature type="transmembrane region" description="Helical" evidence="15">
    <location>
        <begin position="269"/>
        <end position="293"/>
    </location>
</feature>
<evidence type="ECO:0000256" key="6">
    <source>
        <dbReference type="ARBA" id="ARBA00022729"/>
    </source>
</evidence>
<dbReference type="PROSITE" id="PS00107">
    <property type="entry name" value="PROTEIN_KINASE_ATP"/>
    <property type="match status" value="1"/>
</dbReference>
<feature type="chain" id="PRO_5002358186" description="Protein kinase domain-containing protein" evidence="16">
    <location>
        <begin position="31"/>
        <end position="874"/>
    </location>
</feature>
<dbReference type="InterPro" id="IPR050528">
    <property type="entry name" value="L-type_Lectin-RKs"/>
</dbReference>
<dbReference type="InterPro" id="IPR008271">
    <property type="entry name" value="Ser/Thr_kinase_AS"/>
</dbReference>
<evidence type="ECO:0000256" key="2">
    <source>
        <dbReference type="ARBA" id="ARBA00008536"/>
    </source>
</evidence>
<evidence type="ECO:0000313" key="18">
    <source>
        <dbReference type="EnsemblPlants" id="OMERI07G21920.1"/>
    </source>
</evidence>
<comment type="similarity">
    <text evidence="2">In the N-terminal section; belongs to the leguminous lectin family.</text>
</comment>